<gene>
    <name evidence="1" type="ORF">M9H77_08588</name>
</gene>
<reference evidence="2" key="1">
    <citation type="journal article" date="2023" name="Nat. Plants">
        <title>Single-cell RNA sequencing provides a high-resolution roadmap for understanding the multicellular compartmentation of specialized metabolism.</title>
        <authorList>
            <person name="Sun S."/>
            <person name="Shen X."/>
            <person name="Li Y."/>
            <person name="Li Y."/>
            <person name="Wang S."/>
            <person name="Li R."/>
            <person name="Zhang H."/>
            <person name="Shen G."/>
            <person name="Guo B."/>
            <person name="Wei J."/>
            <person name="Xu J."/>
            <person name="St-Pierre B."/>
            <person name="Chen S."/>
            <person name="Sun C."/>
        </authorList>
    </citation>
    <scope>NUCLEOTIDE SEQUENCE [LARGE SCALE GENOMIC DNA]</scope>
</reference>
<proteinExistence type="predicted"/>
<protein>
    <submittedName>
        <fullName evidence="1">Uncharacterized protein</fullName>
    </submittedName>
</protein>
<evidence type="ECO:0000313" key="2">
    <source>
        <dbReference type="Proteomes" id="UP001060085"/>
    </source>
</evidence>
<accession>A0ACC0BYM5</accession>
<sequence>MARGRKRALGDVLAPPPMTQVPLTPTSKRGFLLLSSTSQSTPLPAPPMTQDPLTPASAGGLLSLPLQPSSRAATHITVVFQERFNGPLLQLKRYIWDPTYSMTRMNMAWESKAKNRLRDLLGDARGKNKRPSWIDERYWAEIWNAWNTPTHIAQSERNKWN</sequence>
<comment type="caution">
    <text evidence="1">The sequence shown here is derived from an EMBL/GenBank/DDBJ whole genome shotgun (WGS) entry which is preliminary data.</text>
</comment>
<organism evidence="1 2">
    <name type="scientific">Catharanthus roseus</name>
    <name type="common">Madagascar periwinkle</name>
    <name type="synonym">Vinca rosea</name>
    <dbReference type="NCBI Taxonomy" id="4058"/>
    <lineage>
        <taxon>Eukaryota</taxon>
        <taxon>Viridiplantae</taxon>
        <taxon>Streptophyta</taxon>
        <taxon>Embryophyta</taxon>
        <taxon>Tracheophyta</taxon>
        <taxon>Spermatophyta</taxon>
        <taxon>Magnoliopsida</taxon>
        <taxon>eudicotyledons</taxon>
        <taxon>Gunneridae</taxon>
        <taxon>Pentapetalae</taxon>
        <taxon>asterids</taxon>
        <taxon>lamiids</taxon>
        <taxon>Gentianales</taxon>
        <taxon>Apocynaceae</taxon>
        <taxon>Rauvolfioideae</taxon>
        <taxon>Vinceae</taxon>
        <taxon>Catharanthinae</taxon>
        <taxon>Catharanthus</taxon>
    </lineage>
</organism>
<dbReference type="Proteomes" id="UP001060085">
    <property type="component" value="Linkage Group LG02"/>
</dbReference>
<name>A0ACC0BYM5_CATRO</name>
<keyword evidence="2" id="KW-1185">Reference proteome</keyword>
<evidence type="ECO:0000313" key="1">
    <source>
        <dbReference type="EMBL" id="KAI5677638.1"/>
    </source>
</evidence>
<dbReference type="EMBL" id="CM044702">
    <property type="protein sequence ID" value="KAI5677638.1"/>
    <property type="molecule type" value="Genomic_DNA"/>
</dbReference>